<dbReference type="EMBL" id="PGCI01000148">
    <property type="protein sequence ID" value="PLW37133.1"/>
    <property type="molecule type" value="Genomic_DNA"/>
</dbReference>
<gene>
    <name evidence="2" type="ORF">PCASD_13923</name>
</gene>
<evidence type="ECO:0000256" key="1">
    <source>
        <dbReference type="SAM" id="MobiDB-lite"/>
    </source>
</evidence>
<accession>A0A2N5UHB2</accession>
<organism evidence="2 3">
    <name type="scientific">Puccinia coronata f. sp. avenae</name>
    <dbReference type="NCBI Taxonomy" id="200324"/>
    <lineage>
        <taxon>Eukaryota</taxon>
        <taxon>Fungi</taxon>
        <taxon>Dikarya</taxon>
        <taxon>Basidiomycota</taxon>
        <taxon>Pucciniomycotina</taxon>
        <taxon>Pucciniomycetes</taxon>
        <taxon>Pucciniales</taxon>
        <taxon>Pucciniaceae</taxon>
        <taxon>Puccinia</taxon>
    </lineage>
</organism>
<feature type="compositionally biased region" description="Low complexity" evidence="1">
    <location>
        <begin position="15"/>
        <end position="31"/>
    </location>
</feature>
<proteinExistence type="predicted"/>
<dbReference type="AlphaFoldDB" id="A0A2N5UHB2"/>
<comment type="caution">
    <text evidence="2">The sequence shown here is derived from an EMBL/GenBank/DDBJ whole genome shotgun (WGS) entry which is preliminary data.</text>
</comment>
<dbReference type="Proteomes" id="UP000235392">
    <property type="component" value="Unassembled WGS sequence"/>
</dbReference>
<reference evidence="2 3" key="1">
    <citation type="submission" date="2017-11" db="EMBL/GenBank/DDBJ databases">
        <title>De novo assembly and phasing of dikaryotic genomes from two isolates of Puccinia coronata f. sp. avenae, the causal agent of oat crown rust.</title>
        <authorList>
            <person name="Miller M.E."/>
            <person name="Zhang Y."/>
            <person name="Omidvar V."/>
            <person name="Sperschneider J."/>
            <person name="Schwessinger B."/>
            <person name="Raley C."/>
            <person name="Palmer J.M."/>
            <person name="Garnica D."/>
            <person name="Upadhyaya N."/>
            <person name="Rathjen J."/>
            <person name="Taylor J.M."/>
            <person name="Park R.F."/>
            <person name="Dodds P.N."/>
            <person name="Hirsch C.D."/>
            <person name="Kianian S.F."/>
            <person name="Figueroa M."/>
        </authorList>
    </citation>
    <scope>NUCLEOTIDE SEQUENCE [LARGE SCALE GENOMIC DNA]</scope>
    <source>
        <strain evidence="2">12SD80</strain>
    </source>
</reference>
<sequence length="172" mass="18963">MLNLTADPKNEDPPSSVLSDISESDSESNSSQQTEIPDTKLAEVQNQSDNAASRNPSLPPSSMTSSIDDSEITIITPKAFVQNVQEKSEVLKDIVLDKTLPLSVCNHMKKALEAMEKSIVAIQNGKSLPAQEEVKSLHPINLKLQTLQMVVKIYPSTKEQLNPFKTMFNQIK</sequence>
<evidence type="ECO:0000313" key="3">
    <source>
        <dbReference type="Proteomes" id="UP000235392"/>
    </source>
</evidence>
<protein>
    <submittedName>
        <fullName evidence="2">Uncharacterized protein</fullName>
    </submittedName>
</protein>
<evidence type="ECO:0000313" key="2">
    <source>
        <dbReference type="EMBL" id="PLW37133.1"/>
    </source>
</evidence>
<feature type="region of interest" description="Disordered" evidence="1">
    <location>
        <begin position="1"/>
        <end position="69"/>
    </location>
</feature>
<feature type="compositionally biased region" description="Low complexity" evidence="1">
    <location>
        <begin position="60"/>
        <end position="69"/>
    </location>
</feature>
<feature type="compositionally biased region" description="Polar residues" evidence="1">
    <location>
        <begin position="44"/>
        <end position="56"/>
    </location>
</feature>
<name>A0A2N5UHB2_9BASI</name>